<dbReference type="Gene3D" id="3.40.630.30">
    <property type="match status" value="1"/>
</dbReference>
<accession>A0A845AAU3</accession>
<dbReference type="SUPFAM" id="SSF55729">
    <property type="entry name" value="Acyl-CoA N-acyltransferases (Nat)"/>
    <property type="match status" value="1"/>
</dbReference>
<dbReference type="EMBL" id="WTYH01000001">
    <property type="protein sequence ID" value="MXO94669.1"/>
    <property type="molecule type" value="Genomic_DNA"/>
</dbReference>
<feature type="domain" description="N-acetyltransferase" evidence="1">
    <location>
        <begin position="11"/>
        <end position="184"/>
    </location>
</feature>
<evidence type="ECO:0000259" key="1">
    <source>
        <dbReference type="PROSITE" id="PS51186"/>
    </source>
</evidence>
<protein>
    <submittedName>
        <fullName evidence="2">GNAT family N-acetyltransferase</fullName>
    </submittedName>
</protein>
<dbReference type="PANTHER" id="PTHR43792">
    <property type="entry name" value="GNAT FAMILY, PUTATIVE (AFU_ORTHOLOGUE AFUA_3G00765)-RELATED-RELATED"/>
    <property type="match status" value="1"/>
</dbReference>
<dbReference type="InterPro" id="IPR016181">
    <property type="entry name" value="Acyl_CoA_acyltransferase"/>
</dbReference>
<keyword evidence="2" id="KW-0808">Transferase</keyword>
<dbReference type="GO" id="GO:0016747">
    <property type="term" value="F:acyltransferase activity, transferring groups other than amino-acyl groups"/>
    <property type="evidence" value="ECO:0007669"/>
    <property type="project" value="InterPro"/>
</dbReference>
<gene>
    <name evidence="2" type="ORF">GRI62_13780</name>
</gene>
<evidence type="ECO:0000313" key="3">
    <source>
        <dbReference type="Proteomes" id="UP000460626"/>
    </source>
</evidence>
<dbReference type="Proteomes" id="UP000460626">
    <property type="component" value="Unassembled WGS sequence"/>
</dbReference>
<dbReference type="PANTHER" id="PTHR43792:SF1">
    <property type="entry name" value="N-ACETYLTRANSFERASE DOMAIN-CONTAINING PROTEIN"/>
    <property type="match status" value="1"/>
</dbReference>
<sequence>MADFRHETDRLVLRDWRDGDAEAFFAATNTPAVMRWLGGVMDDDARAAQLARVRTCHANHGFCFWIVQRKADGGHLSGEVLGFCGLKRADAPGSSVVGAMEAGWRLREDAWGHGYAKEAAAAALALGFERFAADRIVALTVDGNAPSWGLMTRLGMQRRADLDYQDPRYGPDLNPTIVYAITADQWRRASRG</sequence>
<dbReference type="OrthoDB" id="6293260at2"/>
<dbReference type="Pfam" id="PF13302">
    <property type="entry name" value="Acetyltransf_3"/>
    <property type="match status" value="1"/>
</dbReference>
<proteinExistence type="predicted"/>
<dbReference type="InterPro" id="IPR000182">
    <property type="entry name" value="GNAT_dom"/>
</dbReference>
<dbReference type="InterPro" id="IPR051531">
    <property type="entry name" value="N-acetyltransferase"/>
</dbReference>
<dbReference type="RefSeq" id="WP_131451284.1">
    <property type="nucleotide sequence ID" value="NZ_BMJK01000001.1"/>
</dbReference>
<organism evidence="2 3">
    <name type="scientific">Aurantiacibacter arachoides</name>
    <dbReference type="NCBI Taxonomy" id="1850444"/>
    <lineage>
        <taxon>Bacteria</taxon>
        <taxon>Pseudomonadati</taxon>
        <taxon>Pseudomonadota</taxon>
        <taxon>Alphaproteobacteria</taxon>
        <taxon>Sphingomonadales</taxon>
        <taxon>Erythrobacteraceae</taxon>
        <taxon>Aurantiacibacter</taxon>
    </lineage>
</organism>
<dbReference type="PROSITE" id="PS51186">
    <property type="entry name" value="GNAT"/>
    <property type="match status" value="1"/>
</dbReference>
<comment type="caution">
    <text evidence="2">The sequence shown here is derived from an EMBL/GenBank/DDBJ whole genome shotgun (WGS) entry which is preliminary data.</text>
</comment>
<dbReference type="AlphaFoldDB" id="A0A845AAU3"/>
<keyword evidence="3" id="KW-1185">Reference proteome</keyword>
<reference evidence="2 3" key="1">
    <citation type="submission" date="2019-12" db="EMBL/GenBank/DDBJ databases">
        <title>Genomic-based taxomic classification of the family Erythrobacteraceae.</title>
        <authorList>
            <person name="Xu L."/>
        </authorList>
    </citation>
    <scope>NUCLEOTIDE SEQUENCE [LARGE SCALE GENOMIC DNA]</scope>
    <source>
        <strain evidence="2 3">RC4-10-4</strain>
    </source>
</reference>
<evidence type="ECO:0000313" key="2">
    <source>
        <dbReference type="EMBL" id="MXO94669.1"/>
    </source>
</evidence>
<name>A0A845AAU3_9SPHN</name>